<evidence type="ECO:0000313" key="2">
    <source>
        <dbReference type="EMBL" id="GFD53257.1"/>
    </source>
</evidence>
<comment type="caution">
    <text evidence="2">The sequence shown here is derived from an EMBL/GenBank/DDBJ whole genome shotgun (WGS) entry which is preliminary data.</text>
</comment>
<feature type="non-terminal residue" evidence="2">
    <location>
        <position position="1"/>
    </location>
</feature>
<evidence type="ECO:0000256" key="1">
    <source>
        <dbReference type="SAM" id="MobiDB-lite"/>
    </source>
</evidence>
<dbReference type="EMBL" id="BKCJ011792079">
    <property type="protein sequence ID" value="GFD53257.1"/>
    <property type="molecule type" value="Genomic_DNA"/>
</dbReference>
<name>A0A699X0F9_TANCI</name>
<reference evidence="2" key="1">
    <citation type="journal article" date="2019" name="Sci. Rep.">
        <title>Draft genome of Tanacetum cinerariifolium, the natural source of mosquito coil.</title>
        <authorList>
            <person name="Yamashiro T."/>
            <person name="Shiraishi A."/>
            <person name="Satake H."/>
            <person name="Nakayama K."/>
        </authorList>
    </citation>
    <scope>NUCLEOTIDE SEQUENCE</scope>
</reference>
<protein>
    <submittedName>
        <fullName evidence="2">Uncharacterized protein</fullName>
    </submittedName>
</protein>
<organism evidence="2">
    <name type="scientific">Tanacetum cinerariifolium</name>
    <name type="common">Dalmatian daisy</name>
    <name type="synonym">Chrysanthemum cinerariifolium</name>
    <dbReference type="NCBI Taxonomy" id="118510"/>
    <lineage>
        <taxon>Eukaryota</taxon>
        <taxon>Viridiplantae</taxon>
        <taxon>Streptophyta</taxon>
        <taxon>Embryophyta</taxon>
        <taxon>Tracheophyta</taxon>
        <taxon>Spermatophyta</taxon>
        <taxon>Magnoliopsida</taxon>
        <taxon>eudicotyledons</taxon>
        <taxon>Gunneridae</taxon>
        <taxon>Pentapetalae</taxon>
        <taxon>asterids</taxon>
        <taxon>campanulids</taxon>
        <taxon>Asterales</taxon>
        <taxon>Asteraceae</taxon>
        <taxon>Asteroideae</taxon>
        <taxon>Anthemideae</taxon>
        <taxon>Anthemidinae</taxon>
        <taxon>Tanacetum</taxon>
    </lineage>
</organism>
<accession>A0A699X0F9</accession>
<feature type="compositionally biased region" description="Acidic residues" evidence="1">
    <location>
        <begin position="29"/>
        <end position="41"/>
    </location>
</feature>
<dbReference type="AlphaFoldDB" id="A0A699X0F9"/>
<gene>
    <name evidence="2" type="ORF">Tci_925226</name>
</gene>
<proteinExistence type="predicted"/>
<feature type="region of interest" description="Disordered" evidence="1">
    <location>
        <begin position="1"/>
        <end position="41"/>
    </location>
</feature>
<sequence length="68" mass="7456">EEQPLPIASIPTADSPGYIFEFDPNGDPKEDEEENPEEDPVDYLSDSTVVALPAVDHILSEEATEPFP</sequence>